<dbReference type="GeneID" id="26625619"/>
<dbReference type="KEGG" id="vg:26625619"/>
<evidence type="ECO:0000313" key="1">
    <source>
        <dbReference type="EMBL" id="AJF40681.1"/>
    </source>
</evidence>
<organism evidence="1 2">
    <name type="scientific">Vibrio phage phi 1</name>
    <dbReference type="NCBI Taxonomy" id="1589297"/>
    <lineage>
        <taxon>Viruses</taxon>
        <taxon>Duplodnaviria</taxon>
        <taxon>Heunggongvirae</taxon>
        <taxon>Uroviricota</taxon>
        <taxon>Caudoviricetes</taxon>
        <taxon>Schitoviridae</taxon>
        <taxon>Pacinivirus</taxon>
        <taxon>Pacinivirus phi1</taxon>
    </lineage>
</organism>
<dbReference type="EMBL" id="KP280062">
    <property type="protein sequence ID" value="AJF40681.1"/>
    <property type="molecule type" value="Genomic_DNA"/>
</dbReference>
<protein>
    <submittedName>
        <fullName evidence="1">Uncharacterized protein</fullName>
    </submittedName>
</protein>
<gene>
    <name evidence="1" type="ORF">SBVP1_0023</name>
</gene>
<dbReference type="OrthoDB" id="35884at10239"/>
<name>A0A0B5GYD4_9CAUD</name>
<proteinExistence type="predicted"/>
<accession>A0A0B5GYD4</accession>
<reference evidence="1 2" key="1">
    <citation type="submission" date="2014-12" db="EMBL/GenBank/DDBJ databases">
        <title>Complete genome sequences of three Vibrio cholerae specific bacteriophages.</title>
        <authorList>
            <person name="Bhandare S.G."/>
            <person name="Warry A."/>
            <person name="Emes R.D."/>
            <person name="Hooton S.P.T."/>
            <person name="Barrow P.A."/>
            <person name="Atterbury R.J."/>
        </authorList>
    </citation>
    <scope>NUCLEOTIDE SEQUENCE [LARGE SCALE GENOMIC DNA]</scope>
</reference>
<dbReference type="RefSeq" id="YP_009198541.1">
    <property type="nucleotide sequence ID" value="NC_028799.1"/>
</dbReference>
<evidence type="ECO:0000313" key="2">
    <source>
        <dbReference type="Proteomes" id="UP000031803"/>
    </source>
</evidence>
<keyword evidence="2" id="KW-1185">Reference proteome</keyword>
<dbReference type="Proteomes" id="UP000031803">
    <property type="component" value="Segment"/>
</dbReference>
<sequence length="62" mass="7497">MKLLNIWVHPTEPESWFHHFKLNNQVIRFIPSPKHKICTCPLRRIPNHFVKLDKQLTVLRTV</sequence>